<keyword evidence="1" id="KW-0521">NADP</keyword>
<reference evidence="4" key="1">
    <citation type="submission" date="2016-03" db="EMBL/GenBank/DDBJ databases">
        <authorList>
            <person name="Guldener U."/>
        </authorList>
    </citation>
    <scope>NUCLEOTIDE SEQUENCE [LARGE SCALE GENOMIC DNA]</scope>
    <source>
        <strain evidence="4">04CH-RAC-A.6.1</strain>
    </source>
</reference>
<proteinExistence type="predicted"/>
<evidence type="ECO:0008006" key="5">
    <source>
        <dbReference type="Google" id="ProtNLM"/>
    </source>
</evidence>
<dbReference type="InterPro" id="IPR051609">
    <property type="entry name" value="NmrA/Isoflavone_reductase-like"/>
</dbReference>
<sequence length="233" mass="26153">MDRGRAACLDRLRDWSRHNRHPILSTIFICGIFYECFARGGLGSLDIGVSSNCYYPGSYRMNIENQTWEVVETTISGNQISVAISSIYDVAIFIVAALDLGIDNWPGDFTMQGDRRTVAEIISYAESVKGGTLFATDIIQARDLNTHLDYANYHQDYSKEHASQNSSLRWSDATIYPAKSQCCHQCRADLFQDLATNQLGLLTLSNLLSRLHNFVLGGLDSSIKQTHQIFTRL</sequence>
<evidence type="ECO:0000313" key="3">
    <source>
        <dbReference type="EMBL" id="CZT12837.1"/>
    </source>
</evidence>
<evidence type="ECO:0000256" key="1">
    <source>
        <dbReference type="ARBA" id="ARBA00022857"/>
    </source>
</evidence>
<gene>
    <name evidence="3" type="ORF">RAG0_16518</name>
</gene>
<dbReference type="PANTHER" id="PTHR47706:SF5">
    <property type="entry name" value="ISOFLAVONE REDUCTASE"/>
    <property type="match status" value="1"/>
</dbReference>
<keyword evidence="2" id="KW-0560">Oxidoreductase</keyword>
<keyword evidence="4" id="KW-1185">Reference proteome</keyword>
<dbReference type="Proteomes" id="UP000178912">
    <property type="component" value="Unassembled WGS sequence"/>
</dbReference>
<dbReference type="AlphaFoldDB" id="A0A1E1LQS3"/>
<dbReference type="GO" id="GO:0016491">
    <property type="term" value="F:oxidoreductase activity"/>
    <property type="evidence" value="ECO:0007669"/>
    <property type="project" value="UniProtKB-KW"/>
</dbReference>
<dbReference type="EMBL" id="FJUX01000169">
    <property type="protein sequence ID" value="CZT12837.1"/>
    <property type="molecule type" value="Genomic_DNA"/>
</dbReference>
<evidence type="ECO:0000256" key="2">
    <source>
        <dbReference type="ARBA" id="ARBA00023002"/>
    </source>
</evidence>
<organism evidence="3 4">
    <name type="scientific">Rhynchosporium agropyri</name>
    <dbReference type="NCBI Taxonomy" id="914238"/>
    <lineage>
        <taxon>Eukaryota</taxon>
        <taxon>Fungi</taxon>
        <taxon>Dikarya</taxon>
        <taxon>Ascomycota</taxon>
        <taxon>Pezizomycotina</taxon>
        <taxon>Leotiomycetes</taxon>
        <taxon>Helotiales</taxon>
        <taxon>Ploettnerulaceae</taxon>
        <taxon>Rhynchosporium</taxon>
    </lineage>
</organism>
<accession>A0A1E1LQS3</accession>
<dbReference type="PANTHER" id="PTHR47706">
    <property type="entry name" value="NMRA-LIKE FAMILY PROTEIN"/>
    <property type="match status" value="1"/>
</dbReference>
<protein>
    <recommendedName>
        <fullName evidence="5">NmrA-like domain-containing protein</fullName>
    </recommendedName>
</protein>
<evidence type="ECO:0000313" key="4">
    <source>
        <dbReference type="Proteomes" id="UP000178912"/>
    </source>
</evidence>
<dbReference type="OrthoDB" id="419598at2759"/>
<name>A0A1E1LQS3_9HELO</name>